<dbReference type="InterPro" id="IPR000569">
    <property type="entry name" value="HECT_dom"/>
</dbReference>
<dbReference type="GO" id="GO:0006511">
    <property type="term" value="P:ubiquitin-dependent protein catabolic process"/>
    <property type="evidence" value="ECO:0007669"/>
    <property type="project" value="TreeGrafter"/>
</dbReference>
<feature type="non-terminal residue" evidence="8">
    <location>
        <position position="1"/>
    </location>
</feature>
<evidence type="ECO:0000256" key="5">
    <source>
        <dbReference type="PROSITE-ProRule" id="PRU00104"/>
    </source>
</evidence>
<evidence type="ECO:0000256" key="6">
    <source>
        <dbReference type="SAM" id="MobiDB-lite"/>
    </source>
</evidence>
<sequence>QMSGFDLYDFNGSIKRNRQQEAMLNNEDSRTAFLQRIEAERRARVEGVRKVKAASVIQTHWRGVRERKRARDELRRVFDVSNGDTLENQIRRISYFYDKNLDSERLTTVCSAALRLDAASLSIPLALRTLLAKRAIFPFLSSIHSSTNVTAVIRFLQVTTKDHEWTMMTELGYFDALLFVFLIRSSSFDVDREEVVLPPHINSIFQMILQPLSNPSTGTASIPYLMDSLRRVIDESATTRLGLLFIPSLSIFLSSHLSSFISSLSSLPLLTHDYRAILPFSLLISLIIRSPQDPPTISPLITSLSRFTPSSLVYRSLNGPLKTRMESSLSSPVFIHWYSTIPISSFLPSLISVSSISHSHSESISQLIYHPSFLPAFFSHLSSSYSPFTISKIYSDQLLRDQFIEFSRLFKTLLLFTDDTKLNRNNWKLCFSFDETTTVLATLRDMVLCLISIVYPNDKMSGMEERRLTAEPLFNELVATLQTAHSKDERVELLPAGFWSDHKKEISLNRKTLRSGGLDRRGRRQGPPPSNGTLSFFQHLMENSDSSDSEEEMEREKKVARMSASEKRTLAVMRSIPFVVPFIDRVNMLKELIIEDKSLQSSQTMVDVSVRRTHLYEDALDDLSRKNASSLRVPLRVSMKNWVGMNEAGIDGGGIFREFLTEVVNEALDINRGLFTETNDHLLYPNPLAPLIFADYKEHFFFIGRLLGKALYESQLLDVRLAPFFLASLFTNEKRDVDIVQMRGVDPIIYNNLVELREMEPSKIESLDLDFSVIVDELGRTRRVDLINNGSTIRVNGQNRLEYIQKFVNFFLHERLWPMLECLRNGVSDVVDHRWLAIFSSRELALLVCGEEGDIDVDDLIRYTHVHIPRGVSQEAADEYTTELKSVLDSFSSEDRRSFVKFVTGCPRPPLGGFSLLVPKIGIQLIPNVEGRLPTAATCMNLLKLPLYPDRRILEEKLRYAISAGAGFELS</sequence>
<dbReference type="PANTHER" id="PTHR45700">
    <property type="entry name" value="UBIQUITIN-PROTEIN LIGASE E3C"/>
    <property type="match status" value="1"/>
</dbReference>
<evidence type="ECO:0000313" key="8">
    <source>
        <dbReference type="EMBL" id="GMS84265.1"/>
    </source>
</evidence>
<dbReference type="Proteomes" id="UP001432027">
    <property type="component" value="Unassembled WGS sequence"/>
</dbReference>
<dbReference type="Pfam" id="PF00632">
    <property type="entry name" value="HECT"/>
    <property type="match status" value="1"/>
</dbReference>
<dbReference type="SUPFAM" id="SSF56204">
    <property type="entry name" value="Hect, E3 ligase catalytic domain"/>
    <property type="match status" value="1"/>
</dbReference>
<feature type="region of interest" description="Disordered" evidence="6">
    <location>
        <begin position="510"/>
        <end position="535"/>
    </location>
</feature>
<reference evidence="8" key="1">
    <citation type="submission" date="2023-10" db="EMBL/GenBank/DDBJ databases">
        <title>Genome assembly of Pristionchus species.</title>
        <authorList>
            <person name="Yoshida K."/>
            <person name="Sommer R.J."/>
        </authorList>
    </citation>
    <scope>NUCLEOTIDE SEQUENCE</scope>
    <source>
        <strain evidence="8">RS0144</strain>
    </source>
</reference>
<evidence type="ECO:0000256" key="1">
    <source>
        <dbReference type="ARBA" id="ARBA00000885"/>
    </source>
</evidence>
<dbReference type="PANTHER" id="PTHR45700:SF2">
    <property type="entry name" value="UBIQUITIN-PROTEIN LIGASE E3C"/>
    <property type="match status" value="1"/>
</dbReference>
<dbReference type="CDD" id="cd00078">
    <property type="entry name" value="HECTc"/>
    <property type="match status" value="1"/>
</dbReference>
<comment type="catalytic activity">
    <reaction evidence="1">
        <text>S-ubiquitinyl-[E2 ubiquitin-conjugating enzyme]-L-cysteine + [acceptor protein]-L-lysine = [E2 ubiquitin-conjugating enzyme]-L-cysteine + N(6)-ubiquitinyl-[acceptor protein]-L-lysine.</text>
        <dbReference type="EC" id="2.3.2.26"/>
    </reaction>
</comment>
<organism evidence="8 9">
    <name type="scientific">Pristionchus entomophagus</name>
    <dbReference type="NCBI Taxonomy" id="358040"/>
    <lineage>
        <taxon>Eukaryota</taxon>
        <taxon>Metazoa</taxon>
        <taxon>Ecdysozoa</taxon>
        <taxon>Nematoda</taxon>
        <taxon>Chromadorea</taxon>
        <taxon>Rhabditida</taxon>
        <taxon>Rhabditina</taxon>
        <taxon>Diplogasteromorpha</taxon>
        <taxon>Diplogasteroidea</taxon>
        <taxon>Neodiplogasteridae</taxon>
        <taxon>Pristionchus</taxon>
    </lineage>
</organism>
<dbReference type="Gene3D" id="3.30.2410.10">
    <property type="entry name" value="Hect, E3 ligase catalytic domain"/>
    <property type="match status" value="1"/>
</dbReference>
<evidence type="ECO:0000256" key="2">
    <source>
        <dbReference type="ARBA" id="ARBA00012485"/>
    </source>
</evidence>
<dbReference type="GO" id="GO:0000209">
    <property type="term" value="P:protein polyubiquitination"/>
    <property type="evidence" value="ECO:0007669"/>
    <property type="project" value="InterPro"/>
</dbReference>
<name>A0AAV5SNW6_9BILA</name>
<feature type="domain" description="HECT" evidence="7">
    <location>
        <begin position="627"/>
        <end position="971"/>
    </location>
</feature>
<evidence type="ECO:0000256" key="3">
    <source>
        <dbReference type="ARBA" id="ARBA00022679"/>
    </source>
</evidence>
<evidence type="ECO:0000259" key="7">
    <source>
        <dbReference type="PROSITE" id="PS50237"/>
    </source>
</evidence>
<feature type="active site" description="Glycyl thioester intermediate" evidence="5">
    <location>
        <position position="939"/>
    </location>
</feature>
<dbReference type="SMART" id="SM00119">
    <property type="entry name" value="HECTc"/>
    <property type="match status" value="1"/>
</dbReference>
<keyword evidence="3" id="KW-0808">Transferase</keyword>
<feature type="region of interest" description="Disordered" evidence="6">
    <location>
        <begin position="543"/>
        <end position="562"/>
    </location>
</feature>
<dbReference type="CDD" id="cd23767">
    <property type="entry name" value="IQCD"/>
    <property type="match status" value="1"/>
</dbReference>
<dbReference type="PROSITE" id="PS50237">
    <property type="entry name" value="HECT"/>
    <property type="match status" value="1"/>
</dbReference>
<keyword evidence="4 5" id="KW-0833">Ubl conjugation pathway</keyword>
<dbReference type="GO" id="GO:0061630">
    <property type="term" value="F:ubiquitin protein ligase activity"/>
    <property type="evidence" value="ECO:0007669"/>
    <property type="project" value="UniProtKB-EC"/>
</dbReference>
<comment type="caution">
    <text evidence="8">The sequence shown here is derived from an EMBL/GenBank/DDBJ whole genome shotgun (WGS) entry which is preliminary data.</text>
</comment>
<dbReference type="InterPro" id="IPR044611">
    <property type="entry name" value="E3A/B/C-like"/>
</dbReference>
<protein>
    <recommendedName>
        <fullName evidence="2">HECT-type E3 ubiquitin transferase</fullName>
        <ecNumber evidence="2">2.3.2.26</ecNumber>
    </recommendedName>
</protein>
<evidence type="ECO:0000256" key="4">
    <source>
        <dbReference type="ARBA" id="ARBA00022786"/>
    </source>
</evidence>
<keyword evidence="9" id="KW-1185">Reference proteome</keyword>
<dbReference type="Gene3D" id="3.30.2160.10">
    <property type="entry name" value="Hect, E3 ligase catalytic domain"/>
    <property type="match status" value="1"/>
</dbReference>
<dbReference type="Gene3D" id="3.90.1750.10">
    <property type="entry name" value="Hect, E3 ligase catalytic domains"/>
    <property type="match status" value="1"/>
</dbReference>
<dbReference type="EC" id="2.3.2.26" evidence="2"/>
<dbReference type="PROSITE" id="PS50096">
    <property type="entry name" value="IQ"/>
    <property type="match status" value="1"/>
</dbReference>
<dbReference type="AlphaFoldDB" id="A0AAV5SNW6"/>
<gene>
    <name evidence="8" type="ORF">PENTCL1PPCAC_6440</name>
</gene>
<accession>A0AAV5SNW6</accession>
<evidence type="ECO:0000313" key="9">
    <source>
        <dbReference type="Proteomes" id="UP001432027"/>
    </source>
</evidence>
<dbReference type="InterPro" id="IPR035983">
    <property type="entry name" value="Hect_E3_ubiquitin_ligase"/>
</dbReference>
<dbReference type="EMBL" id="BTSX01000002">
    <property type="protein sequence ID" value="GMS84265.1"/>
    <property type="molecule type" value="Genomic_DNA"/>
</dbReference>
<proteinExistence type="predicted"/>